<proteinExistence type="predicted"/>
<dbReference type="InterPro" id="IPR029045">
    <property type="entry name" value="ClpP/crotonase-like_dom_sf"/>
</dbReference>
<sequence length="139" mass="15309">MRNCATLVRATLFQSAYRPQSIPVVPARDTPRYNGPVAVLTAGTTVSAGETFTQALIDRPGRTVRIGESTQGVFSDTLDRRLPNGMEVWLPNEEFLTRSGRTFDGAGIPPHIRTPVFTEKEFADNRDSAFDTAVAVLRR</sequence>
<organism evidence="2">
    <name type="scientific">Streptomyces sp. gb1(2016)</name>
    <dbReference type="NCBI Taxonomy" id="1828321"/>
    <lineage>
        <taxon>Bacteria</taxon>
        <taxon>Bacillati</taxon>
        <taxon>Actinomycetota</taxon>
        <taxon>Actinomycetes</taxon>
        <taxon>Kitasatosporales</taxon>
        <taxon>Streptomycetaceae</taxon>
        <taxon>Streptomyces</taxon>
    </lineage>
</organism>
<feature type="domain" description="Tail specific protease" evidence="1">
    <location>
        <begin position="30"/>
        <end position="113"/>
    </location>
</feature>
<reference evidence="2" key="1">
    <citation type="submission" date="2018-10" db="EMBL/GenBank/DDBJ databases">
        <authorList>
            <person name="Hariharan J."/>
            <person name="Choudoir M.J."/>
            <person name="Diebold P."/>
            <person name="Panke-Buisse K."/>
            <person name="Campbell A.N."/>
            <person name="Buckley D.H."/>
        </authorList>
    </citation>
    <scope>NUCLEOTIDE SEQUENCE</scope>
    <source>
        <strain evidence="2">Gb1</strain>
    </source>
</reference>
<accession>A0A652L7U5</accession>
<dbReference type="Gene3D" id="3.90.226.10">
    <property type="entry name" value="2-enoyl-CoA Hydratase, Chain A, domain 1"/>
    <property type="match status" value="1"/>
</dbReference>
<dbReference type="SUPFAM" id="SSF52096">
    <property type="entry name" value="ClpP/crotonase"/>
    <property type="match status" value="1"/>
</dbReference>
<dbReference type="Pfam" id="PF03572">
    <property type="entry name" value="Peptidase_S41"/>
    <property type="match status" value="1"/>
</dbReference>
<protein>
    <recommendedName>
        <fullName evidence="1">Tail specific protease domain-containing protein</fullName>
    </recommendedName>
</protein>
<evidence type="ECO:0000313" key="2">
    <source>
        <dbReference type="EMBL" id="TXS32155.1"/>
    </source>
</evidence>
<dbReference type="GO" id="GO:0006508">
    <property type="term" value="P:proteolysis"/>
    <property type="evidence" value="ECO:0007669"/>
    <property type="project" value="InterPro"/>
</dbReference>
<dbReference type="InterPro" id="IPR005151">
    <property type="entry name" value="Tail-specific_protease"/>
</dbReference>
<dbReference type="AlphaFoldDB" id="A0A652L7U5"/>
<dbReference type="EMBL" id="RDBM01000024">
    <property type="protein sequence ID" value="TXS32155.1"/>
    <property type="molecule type" value="Genomic_DNA"/>
</dbReference>
<name>A0A652L7U5_9ACTN</name>
<gene>
    <name evidence="2" type="ORF">EAO74_07165</name>
</gene>
<evidence type="ECO:0000259" key="1">
    <source>
        <dbReference type="Pfam" id="PF03572"/>
    </source>
</evidence>
<dbReference type="GO" id="GO:0008236">
    <property type="term" value="F:serine-type peptidase activity"/>
    <property type="evidence" value="ECO:0007669"/>
    <property type="project" value="InterPro"/>
</dbReference>
<comment type="caution">
    <text evidence="2">The sequence shown here is derived from an EMBL/GenBank/DDBJ whole genome shotgun (WGS) entry which is preliminary data.</text>
</comment>